<name>A0A0E9VWM6_ANGAN</name>
<evidence type="ECO:0000256" key="1">
    <source>
        <dbReference type="SAM" id="MobiDB-lite"/>
    </source>
</evidence>
<reference evidence="2" key="2">
    <citation type="journal article" date="2015" name="Fish Shellfish Immunol.">
        <title>Early steps in the European eel (Anguilla anguilla)-Vibrio vulnificus interaction in the gills: Role of the RtxA13 toxin.</title>
        <authorList>
            <person name="Callol A."/>
            <person name="Pajuelo D."/>
            <person name="Ebbesson L."/>
            <person name="Teles M."/>
            <person name="MacKenzie S."/>
            <person name="Amaro C."/>
        </authorList>
    </citation>
    <scope>NUCLEOTIDE SEQUENCE</scope>
</reference>
<feature type="region of interest" description="Disordered" evidence="1">
    <location>
        <begin position="1"/>
        <end position="34"/>
    </location>
</feature>
<sequence length="34" mass="3720">MALSKPQDHFSATRPELHGAPRKQLFHGAHGLPS</sequence>
<proteinExistence type="predicted"/>
<evidence type="ECO:0000313" key="2">
    <source>
        <dbReference type="EMBL" id="JAH81673.1"/>
    </source>
</evidence>
<organism evidence="2">
    <name type="scientific">Anguilla anguilla</name>
    <name type="common">European freshwater eel</name>
    <name type="synonym">Muraena anguilla</name>
    <dbReference type="NCBI Taxonomy" id="7936"/>
    <lineage>
        <taxon>Eukaryota</taxon>
        <taxon>Metazoa</taxon>
        <taxon>Chordata</taxon>
        <taxon>Craniata</taxon>
        <taxon>Vertebrata</taxon>
        <taxon>Euteleostomi</taxon>
        <taxon>Actinopterygii</taxon>
        <taxon>Neopterygii</taxon>
        <taxon>Teleostei</taxon>
        <taxon>Anguilliformes</taxon>
        <taxon>Anguillidae</taxon>
        <taxon>Anguilla</taxon>
    </lineage>
</organism>
<protein>
    <submittedName>
        <fullName evidence="2">Uncharacterized protein</fullName>
    </submittedName>
</protein>
<reference evidence="2" key="1">
    <citation type="submission" date="2014-11" db="EMBL/GenBank/DDBJ databases">
        <authorList>
            <person name="Amaro Gonzalez C."/>
        </authorList>
    </citation>
    <scope>NUCLEOTIDE SEQUENCE</scope>
</reference>
<accession>A0A0E9VWM6</accession>
<dbReference type="EMBL" id="GBXM01026904">
    <property type="protein sequence ID" value="JAH81673.1"/>
    <property type="molecule type" value="Transcribed_RNA"/>
</dbReference>
<dbReference type="AlphaFoldDB" id="A0A0E9VWM6"/>